<sequence length="252" mass="27632">MRNSQETETVPKLDRSTDWTQCEPEKKPEFKVGRFQVSHSDDKGARAVTQPTPTRHSPPPQPQNQSESSSETTSSSSSISSTTSSSSSSSSGHSQVGVASQTNQNTDEKKEGEESEEGHSGNSQSNHSRHQTYVSSDESESENEDGGMWAELRQLRDRHLAQVHELQANQKKEIEQLYVRMGKTPPAGIVAPAAILNQRQRRLSKSGQYRRNSQQAPPTGIMRRGYVSGSSSGSLERVKGVTFAPDATTMDT</sequence>
<feature type="compositionally biased region" description="Polar residues" evidence="1">
    <location>
        <begin position="92"/>
        <end position="105"/>
    </location>
</feature>
<evidence type="ECO:0000256" key="1">
    <source>
        <dbReference type="SAM" id="MobiDB-lite"/>
    </source>
</evidence>
<accession>A0AAW0NU16</accession>
<evidence type="ECO:0000313" key="3">
    <source>
        <dbReference type="Proteomes" id="UP001460270"/>
    </source>
</evidence>
<organism evidence="2 3">
    <name type="scientific">Mugilogobius chulae</name>
    <name type="common">yellowstripe goby</name>
    <dbReference type="NCBI Taxonomy" id="88201"/>
    <lineage>
        <taxon>Eukaryota</taxon>
        <taxon>Metazoa</taxon>
        <taxon>Chordata</taxon>
        <taxon>Craniata</taxon>
        <taxon>Vertebrata</taxon>
        <taxon>Euteleostomi</taxon>
        <taxon>Actinopterygii</taxon>
        <taxon>Neopterygii</taxon>
        <taxon>Teleostei</taxon>
        <taxon>Neoteleostei</taxon>
        <taxon>Acanthomorphata</taxon>
        <taxon>Gobiaria</taxon>
        <taxon>Gobiiformes</taxon>
        <taxon>Gobioidei</taxon>
        <taxon>Gobiidae</taxon>
        <taxon>Gobionellinae</taxon>
        <taxon>Mugilogobius</taxon>
    </lineage>
</organism>
<evidence type="ECO:0000313" key="2">
    <source>
        <dbReference type="EMBL" id="KAK7909422.1"/>
    </source>
</evidence>
<keyword evidence="3" id="KW-1185">Reference proteome</keyword>
<dbReference type="Proteomes" id="UP001460270">
    <property type="component" value="Unassembled WGS sequence"/>
</dbReference>
<reference evidence="3" key="1">
    <citation type="submission" date="2024-04" db="EMBL/GenBank/DDBJ databases">
        <title>Salinicola lusitanus LLJ914,a marine bacterium isolated from the Okinawa Trough.</title>
        <authorList>
            <person name="Li J."/>
        </authorList>
    </citation>
    <scope>NUCLEOTIDE SEQUENCE [LARGE SCALE GENOMIC DNA]</scope>
</reference>
<protein>
    <submittedName>
        <fullName evidence="2">Uncharacterized protein</fullName>
    </submittedName>
</protein>
<feature type="region of interest" description="Disordered" evidence="1">
    <location>
        <begin position="1"/>
        <end position="150"/>
    </location>
</feature>
<feature type="compositionally biased region" description="Low complexity" evidence="1">
    <location>
        <begin position="66"/>
        <end position="91"/>
    </location>
</feature>
<dbReference type="EMBL" id="JBBPFD010000010">
    <property type="protein sequence ID" value="KAK7909422.1"/>
    <property type="molecule type" value="Genomic_DNA"/>
</dbReference>
<comment type="caution">
    <text evidence="2">The sequence shown here is derived from an EMBL/GenBank/DDBJ whole genome shotgun (WGS) entry which is preliminary data.</text>
</comment>
<feature type="region of interest" description="Disordered" evidence="1">
    <location>
        <begin position="202"/>
        <end position="252"/>
    </location>
</feature>
<name>A0AAW0NU16_9GOBI</name>
<proteinExistence type="predicted"/>
<feature type="compositionally biased region" description="Polar residues" evidence="1">
    <location>
        <begin position="122"/>
        <end position="134"/>
    </location>
</feature>
<dbReference type="AlphaFoldDB" id="A0AAW0NU16"/>
<feature type="compositionally biased region" description="Basic and acidic residues" evidence="1">
    <location>
        <begin position="9"/>
        <end position="32"/>
    </location>
</feature>
<gene>
    <name evidence="2" type="ORF">WMY93_014106</name>
</gene>
<feature type="compositionally biased region" description="Polar residues" evidence="1">
    <location>
        <begin position="205"/>
        <end position="217"/>
    </location>
</feature>